<evidence type="ECO:0000259" key="8">
    <source>
        <dbReference type="SMART" id="SM00043"/>
    </source>
</evidence>
<evidence type="ECO:0000256" key="5">
    <source>
        <dbReference type="ARBA" id="ARBA00022704"/>
    </source>
</evidence>
<evidence type="ECO:0000256" key="1">
    <source>
        <dbReference type="ARBA" id="ARBA00004613"/>
    </source>
</evidence>
<dbReference type="CDD" id="cd00042">
    <property type="entry name" value="CY"/>
    <property type="match status" value="1"/>
</dbReference>
<keyword evidence="4" id="KW-0646">Protease inhibitor</keyword>
<keyword evidence="3" id="KW-0964">Secreted</keyword>
<dbReference type="InterPro" id="IPR043250">
    <property type="entry name" value="CST9-like"/>
</dbReference>
<dbReference type="PANTHER" id="PTHR46945">
    <property type="entry name" value="CYSTATIN-9-LIKE"/>
    <property type="match status" value="1"/>
</dbReference>
<dbReference type="GO" id="GO:0019730">
    <property type="term" value="P:antimicrobial humoral response"/>
    <property type="evidence" value="ECO:0007669"/>
    <property type="project" value="TreeGrafter"/>
</dbReference>
<reference evidence="9 10" key="1">
    <citation type="submission" date="2020-12" db="EMBL/GenBank/DDBJ databases">
        <title>De novo assembly of Tibetan sheep genome.</title>
        <authorList>
            <person name="Li X."/>
        </authorList>
    </citation>
    <scope>NUCLEOTIDE SEQUENCE [LARGE SCALE GENOMIC DNA]</scope>
    <source>
        <tissue evidence="9">Heart</tissue>
    </source>
</reference>
<evidence type="ECO:0000256" key="3">
    <source>
        <dbReference type="ARBA" id="ARBA00022525"/>
    </source>
</evidence>
<comment type="caution">
    <text evidence="9">The sequence shown here is derived from an EMBL/GenBank/DDBJ whole genome shotgun (WGS) entry which is preliminary data.</text>
</comment>
<evidence type="ECO:0000256" key="6">
    <source>
        <dbReference type="ARBA" id="ARBA00022729"/>
    </source>
</evidence>
<accession>A0A836A588</accession>
<dbReference type="InterPro" id="IPR000010">
    <property type="entry name" value="Cystatin_dom"/>
</dbReference>
<evidence type="ECO:0000313" key="10">
    <source>
        <dbReference type="Proteomes" id="UP000664991"/>
    </source>
</evidence>
<gene>
    <name evidence="9" type="ORF">JEQ12_004282</name>
</gene>
<comment type="similarity">
    <text evidence="2">Belongs to the cystatin family.</text>
</comment>
<dbReference type="Proteomes" id="UP000664991">
    <property type="component" value="Unassembled WGS sequence"/>
</dbReference>
<feature type="domain" description="Cystatin" evidence="8">
    <location>
        <begin position="18"/>
        <end position="124"/>
    </location>
</feature>
<dbReference type="Pfam" id="PF00031">
    <property type="entry name" value="Cystatin"/>
    <property type="match status" value="2"/>
</dbReference>
<evidence type="ECO:0000256" key="2">
    <source>
        <dbReference type="ARBA" id="ARBA00009403"/>
    </source>
</evidence>
<feature type="domain" description="Cystatin" evidence="8">
    <location>
        <begin position="143"/>
        <end position="263"/>
    </location>
</feature>
<evidence type="ECO:0000313" key="9">
    <source>
        <dbReference type="EMBL" id="KAG5201519.1"/>
    </source>
</evidence>
<dbReference type="FunFam" id="3.10.450.10:FF:000004">
    <property type="entry name" value="Cystatin C"/>
    <property type="match status" value="1"/>
</dbReference>
<name>A0A836A588_SHEEP</name>
<keyword evidence="5" id="KW-0789">Thiol protease inhibitor</keyword>
<dbReference type="InterPro" id="IPR046350">
    <property type="entry name" value="Cystatin_sf"/>
</dbReference>
<dbReference type="GO" id="GO:0004869">
    <property type="term" value="F:cysteine-type endopeptidase inhibitor activity"/>
    <property type="evidence" value="ECO:0007669"/>
    <property type="project" value="UniProtKB-KW"/>
</dbReference>
<sequence>MTMAALASRGIQAWGSKKVTREFQDISASYVYVQQALWFAMKEYNKASKDTYVYKVTNILRSQEQITDSLDYLLEVEIERTKCQKTSGTTENCLAQEDPQMQKERERDPGRVDWEGPTVEKALLLLNSSRTPILASHEGPQLLVTHGWRPQGNENSENRDTLKLYFPAVVEYASHMYNLKSQDRNAYKVLRVLRSWREWREEKGLVFSMELQFARTRCGKFDEDIDNCPFQATPDMNNTVTCFFTVDAEPWKTEFQLLNDTCLEGSAV</sequence>
<dbReference type="SUPFAM" id="SSF54403">
    <property type="entry name" value="Cystatin/monellin"/>
    <property type="match status" value="2"/>
</dbReference>
<evidence type="ECO:0000256" key="4">
    <source>
        <dbReference type="ARBA" id="ARBA00022690"/>
    </source>
</evidence>
<keyword evidence="6" id="KW-0732">Signal</keyword>
<evidence type="ECO:0000256" key="7">
    <source>
        <dbReference type="ARBA" id="ARBA00023157"/>
    </source>
</evidence>
<comment type="subcellular location">
    <subcellularLocation>
        <location evidence="1">Secreted</location>
    </subcellularLocation>
</comment>
<proteinExistence type="inferred from homology"/>
<organism evidence="9 10">
    <name type="scientific">Ovis aries</name>
    <name type="common">Sheep</name>
    <dbReference type="NCBI Taxonomy" id="9940"/>
    <lineage>
        <taxon>Eukaryota</taxon>
        <taxon>Metazoa</taxon>
        <taxon>Chordata</taxon>
        <taxon>Craniata</taxon>
        <taxon>Vertebrata</taxon>
        <taxon>Euteleostomi</taxon>
        <taxon>Mammalia</taxon>
        <taxon>Eutheria</taxon>
        <taxon>Laurasiatheria</taxon>
        <taxon>Artiodactyla</taxon>
        <taxon>Ruminantia</taxon>
        <taxon>Pecora</taxon>
        <taxon>Bovidae</taxon>
        <taxon>Caprinae</taxon>
        <taxon>Ovis</taxon>
    </lineage>
</organism>
<dbReference type="GO" id="GO:0005615">
    <property type="term" value="C:extracellular space"/>
    <property type="evidence" value="ECO:0007669"/>
    <property type="project" value="TreeGrafter"/>
</dbReference>
<dbReference type="Gene3D" id="3.10.450.10">
    <property type="match status" value="2"/>
</dbReference>
<dbReference type="EMBL" id="JAEMGP010000013">
    <property type="protein sequence ID" value="KAG5201519.1"/>
    <property type="molecule type" value="Genomic_DNA"/>
</dbReference>
<dbReference type="SMART" id="SM00043">
    <property type="entry name" value="CY"/>
    <property type="match status" value="2"/>
</dbReference>
<dbReference type="PANTHER" id="PTHR46945:SF1">
    <property type="entry name" value="CYSTATIN-9-LIKE"/>
    <property type="match status" value="1"/>
</dbReference>
<protein>
    <recommendedName>
        <fullName evidence="8">Cystatin domain-containing protein</fullName>
    </recommendedName>
</protein>
<keyword evidence="7" id="KW-1015">Disulfide bond</keyword>
<dbReference type="AlphaFoldDB" id="A0A836A588"/>